<keyword evidence="3" id="KW-1185">Reference proteome</keyword>
<dbReference type="EMBL" id="MU129072">
    <property type="protein sequence ID" value="KAF9507786.1"/>
    <property type="molecule type" value="Genomic_DNA"/>
</dbReference>
<dbReference type="OrthoDB" id="2855870at2759"/>
<accession>A0A9P6DMB8</accession>
<evidence type="ECO:0000313" key="2">
    <source>
        <dbReference type="EMBL" id="KAF9507786.1"/>
    </source>
</evidence>
<dbReference type="InterPro" id="IPR036691">
    <property type="entry name" value="Endo/exonu/phosph_ase_sf"/>
</dbReference>
<dbReference type="InterPro" id="IPR005135">
    <property type="entry name" value="Endo/exonuclease/phosphatase"/>
</dbReference>
<feature type="domain" description="Endonuclease/exonuclease/phosphatase" evidence="1">
    <location>
        <begin position="40"/>
        <end position="162"/>
    </location>
</feature>
<proteinExistence type="predicted"/>
<name>A0A9P6DMB8_9AGAM</name>
<sequence>MAYQQVEANLDITLCTDLINDLDIMALDIKCNGSSHTATRIINIYNQPTAEDGEYAADHLQLLNQDLLTPTILMGDWNLHHPLWRDMEGAPSLRAWETVTWLGENSFSLLNACNQVTYQSFCGHFFTPLNLSFVNEAATVAGSINGWRIDADNHCGSDHFATIFSVGNDDMEMVDVMELKWNWKEANKMSFVQSLTDSLHADELEYERVFGPLRDHHITQATPEEVDQAAVSLQTYMSTVAEAAVPHHNPSKWAKPWWTRHLTVTWDKINLAHNASCKFFQLHGEVNDDLMQTIKHTRNLFDWVLKSEKKIFYLEKVEKATYQNFWDFRQWTSGSHQYPSPALSHGPGKLPAVLHKEKCDLLWNILFLDQPEIANDALPDMLPHNDDIPYEALKKGEV</sequence>
<dbReference type="Proteomes" id="UP000886523">
    <property type="component" value="Unassembled WGS sequence"/>
</dbReference>
<comment type="caution">
    <text evidence="2">The sequence shown here is derived from an EMBL/GenBank/DDBJ whole genome shotgun (WGS) entry which is preliminary data.</text>
</comment>
<dbReference type="GO" id="GO:0003824">
    <property type="term" value="F:catalytic activity"/>
    <property type="evidence" value="ECO:0007669"/>
    <property type="project" value="InterPro"/>
</dbReference>
<evidence type="ECO:0000313" key="3">
    <source>
        <dbReference type="Proteomes" id="UP000886523"/>
    </source>
</evidence>
<organism evidence="2 3">
    <name type="scientific">Hydnum rufescens UP504</name>
    <dbReference type="NCBI Taxonomy" id="1448309"/>
    <lineage>
        <taxon>Eukaryota</taxon>
        <taxon>Fungi</taxon>
        <taxon>Dikarya</taxon>
        <taxon>Basidiomycota</taxon>
        <taxon>Agaricomycotina</taxon>
        <taxon>Agaricomycetes</taxon>
        <taxon>Cantharellales</taxon>
        <taxon>Hydnaceae</taxon>
        <taxon>Hydnum</taxon>
    </lineage>
</organism>
<dbReference type="Pfam" id="PF14529">
    <property type="entry name" value="Exo_endo_phos_2"/>
    <property type="match status" value="1"/>
</dbReference>
<dbReference type="AlphaFoldDB" id="A0A9P6DMB8"/>
<reference evidence="2" key="1">
    <citation type="journal article" date="2020" name="Nat. Commun.">
        <title>Large-scale genome sequencing of mycorrhizal fungi provides insights into the early evolution of symbiotic traits.</title>
        <authorList>
            <person name="Miyauchi S."/>
            <person name="Kiss E."/>
            <person name="Kuo A."/>
            <person name="Drula E."/>
            <person name="Kohler A."/>
            <person name="Sanchez-Garcia M."/>
            <person name="Morin E."/>
            <person name="Andreopoulos B."/>
            <person name="Barry K.W."/>
            <person name="Bonito G."/>
            <person name="Buee M."/>
            <person name="Carver A."/>
            <person name="Chen C."/>
            <person name="Cichocki N."/>
            <person name="Clum A."/>
            <person name="Culley D."/>
            <person name="Crous P.W."/>
            <person name="Fauchery L."/>
            <person name="Girlanda M."/>
            <person name="Hayes R.D."/>
            <person name="Keri Z."/>
            <person name="LaButti K."/>
            <person name="Lipzen A."/>
            <person name="Lombard V."/>
            <person name="Magnuson J."/>
            <person name="Maillard F."/>
            <person name="Murat C."/>
            <person name="Nolan M."/>
            <person name="Ohm R.A."/>
            <person name="Pangilinan J."/>
            <person name="Pereira M.F."/>
            <person name="Perotto S."/>
            <person name="Peter M."/>
            <person name="Pfister S."/>
            <person name="Riley R."/>
            <person name="Sitrit Y."/>
            <person name="Stielow J.B."/>
            <person name="Szollosi G."/>
            <person name="Zifcakova L."/>
            <person name="Stursova M."/>
            <person name="Spatafora J.W."/>
            <person name="Tedersoo L."/>
            <person name="Vaario L.M."/>
            <person name="Yamada A."/>
            <person name="Yan M."/>
            <person name="Wang P."/>
            <person name="Xu J."/>
            <person name="Bruns T."/>
            <person name="Baldrian P."/>
            <person name="Vilgalys R."/>
            <person name="Dunand C."/>
            <person name="Henrissat B."/>
            <person name="Grigoriev I.V."/>
            <person name="Hibbett D."/>
            <person name="Nagy L.G."/>
            <person name="Martin F.M."/>
        </authorList>
    </citation>
    <scope>NUCLEOTIDE SEQUENCE</scope>
    <source>
        <strain evidence="2">UP504</strain>
    </source>
</reference>
<protein>
    <recommendedName>
        <fullName evidence="1">Endonuclease/exonuclease/phosphatase domain-containing protein</fullName>
    </recommendedName>
</protein>
<dbReference type="Gene3D" id="3.60.10.10">
    <property type="entry name" value="Endonuclease/exonuclease/phosphatase"/>
    <property type="match status" value="1"/>
</dbReference>
<gene>
    <name evidence="2" type="ORF">BS47DRAFT_1398306</name>
</gene>
<evidence type="ECO:0000259" key="1">
    <source>
        <dbReference type="Pfam" id="PF14529"/>
    </source>
</evidence>
<dbReference type="SUPFAM" id="SSF56219">
    <property type="entry name" value="DNase I-like"/>
    <property type="match status" value="1"/>
</dbReference>